<feature type="domain" description="HTH cro/C1-type" evidence="2">
    <location>
        <begin position="54"/>
        <end position="104"/>
    </location>
</feature>
<dbReference type="Proteomes" id="UP001499884">
    <property type="component" value="Unassembled WGS sequence"/>
</dbReference>
<dbReference type="Pfam" id="PF13560">
    <property type="entry name" value="HTH_31"/>
    <property type="match status" value="1"/>
</dbReference>
<evidence type="ECO:0000313" key="3">
    <source>
        <dbReference type="EMBL" id="GAA3739874.1"/>
    </source>
</evidence>
<dbReference type="SMART" id="SM00530">
    <property type="entry name" value="HTH_XRE"/>
    <property type="match status" value="1"/>
</dbReference>
<dbReference type="Gene3D" id="1.10.260.40">
    <property type="entry name" value="lambda repressor-like DNA-binding domains"/>
    <property type="match status" value="1"/>
</dbReference>
<organism evidence="3 4">
    <name type="scientific">Streptomyces tremellae</name>
    <dbReference type="NCBI Taxonomy" id="1124239"/>
    <lineage>
        <taxon>Bacteria</taxon>
        <taxon>Bacillati</taxon>
        <taxon>Actinomycetota</taxon>
        <taxon>Actinomycetes</taxon>
        <taxon>Kitasatosporales</taxon>
        <taxon>Streptomycetaceae</taxon>
        <taxon>Streptomyces</taxon>
    </lineage>
</organism>
<comment type="caution">
    <text evidence="3">The sequence shown here is derived from an EMBL/GenBank/DDBJ whole genome shotgun (WGS) entry which is preliminary data.</text>
</comment>
<feature type="region of interest" description="Disordered" evidence="1">
    <location>
        <begin position="1"/>
        <end position="24"/>
    </location>
</feature>
<dbReference type="InterPro" id="IPR010982">
    <property type="entry name" value="Lambda_DNA-bd_dom_sf"/>
</dbReference>
<dbReference type="InterPro" id="IPR001387">
    <property type="entry name" value="Cro/C1-type_HTH"/>
</dbReference>
<dbReference type="SUPFAM" id="SSF47413">
    <property type="entry name" value="lambda repressor-like DNA-binding domains"/>
    <property type="match status" value="1"/>
</dbReference>
<dbReference type="Pfam" id="PF17765">
    <property type="entry name" value="MLTR_LBD"/>
    <property type="match status" value="1"/>
</dbReference>
<evidence type="ECO:0000313" key="4">
    <source>
        <dbReference type="Proteomes" id="UP001499884"/>
    </source>
</evidence>
<dbReference type="PANTHER" id="PTHR35010:SF2">
    <property type="entry name" value="BLL4672 PROTEIN"/>
    <property type="match status" value="1"/>
</dbReference>
<dbReference type="InterPro" id="IPR041413">
    <property type="entry name" value="MLTR_LBD"/>
</dbReference>
<dbReference type="CDD" id="cd00093">
    <property type="entry name" value="HTH_XRE"/>
    <property type="match status" value="1"/>
</dbReference>
<dbReference type="PANTHER" id="PTHR35010">
    <property type="entry name" value="BLL4672 PROTEIN-RELATED"/>
    <property type="match status" value="1"/>
</dbReference>
<proteinExistence type="predicted"/>
<reference evidence="4" key="1">
    <citation type="journal article" date="2019" name="Int. J. Syst. Evol. Microbiol.">
        <title>The Global Catalogue of Microorganisms (GCM) 10K type strain sequencing project: providing services to taxonomists for standard genome sequencing and annotation.</title>
        <authorList>
            <consortium name="The Broad Institute Genomics Platform"/>
            <consortium name="The Broad Institute Genome Sequencing Center for Infectious Disease"/>
            <person name="Wu L."/>
            <person name="Ma J."/>
        </authorList>
    </citation>
    <scope>NUCLEOTIDE SEQUENCE [LARGE SCALE GENOMIC DNA]</scope>
    <source>
        <strain evidence="4">JCM 30846</strain>
    </source>
</reference>
<sequence length="298" mass="33205">MAFPSSPSWESMEGMSPHAHRPGELAAFLKAHRSRLDPAEAGLSTPGQTRRVPGLRREEVAQLASISTDYYTRLEQGRLSGASSAVLEALADALRLGEDEREYLFQLAGRTGRRPRRRAGSERVSPQLQQLLDNLRDSPALVLGRYLDVLAWNSPATAVFRDFAQVPHRERNFLRMLFLDPRVRGRYTDWAPLARICVGFVRVATDGHSEPGISSLIGELSLVDSDFRTWWAEQHTSYETAGTKHLTHPATGDYSLDWQVLRTLDGQQMLMAMTAPPESNSLGVLRRLARVSLADSDA</sequence>
<name>A0ABP7FIZ3_9ACTN</name>
<dbReference type="EMBL" id="BAABEP010000030">
    <property type="protein sequence ID" value="GAA3739874.1"/>
    <property type="molecule type" value="Genomic_DNA"/>
</dbReference>
<evidence type="ECO:0000256" key="1">
    <source>
        <dbReference type="SAM" id="MobiDB-lite"/>
    </source>
</evidence>
<protein>
    <submittedName>
        <fullName evidence="3">Helix-turn-helix domain-containing protein</fullName>
    </submittedName>
</protein>
<gene>
    <name evidence="3" type="ORF">GCM10023082_41180</name>
</gene>
<dbReference type="Gene3D" id="3.30.450.180">
    <property type="match status" value="1"/>
</dbReference>
<keyword evidence="4" id="KW-1185">Reference proteome</keyword>
<accession>A0ABP7FIZ3</accession>
<evidence type="ECO:0000259" key="2">
    <source>
        <dbReference type="PROSITE" id="PS50943"/>
    </source>
</evidence>
<dbReference type="PROSITE" id="PS50943">
    <property type="entry name" value="HTH_CROC1"/>
    <property type="match status" value="1"/>
</dbReference>